<evidence type="ECO:0000256" key="2">
    <source>
        <dbReference type="SAM" id="MobiDB-lite"/>
    </source>
</evidence>
<feature type="domain" description="CUE" evidence="3">
    <location>
        <begin position="48"/>
        <end position="93"/>
    </location>
</feature>
<keyword evidence="5" id="KW-1185">Reference proteome</keyword>
<evidence type="ECO:0000259" key="3">
    <source>
        <dbReference type="PROSITE" id="PS51140"/>
    </source>
</evidence>
<dbReference type="Proteomes" id="UP001140949">
    <property type="component" value="Unassembled WGS sequence"/>
</dbReference>
<dbReference type="GO" id="GO:0043130">
    <property type="term" value="F:ubiquitin binding"/>
    <property type="evidence" value="ECO:0007669"/>
    <property type="project" value="InterPro"/>
</dbReference>
<evidence type="ECO:0000313" key="5">
    <source>
        <dbReference type="Proteomes" id="UP001140949"/>
    </source>
</evidence>
<dbReference type="AlphaFoldDB" id="A0AAX6IEV6"/>
<dbReference type="InterPro" id="IPR003892">
    <property type="entry name" value="CUE"/>
</dbReference>
<feature type="compositionally biased region" description="Polar residues" evidence="2">
    <location>
        <begin position="113"/>
        <end position="124"/>
    </location>
</feature>
<protein>
    <recommendedName>
        <fullName evidence="3">CUE domain-containing protein</fullName>
    </recommendedName>
</protein>
<proteinExistence type="predicted"/>
<comment type="caution">
    <text evidence="4">The sequence shown here is derived from an EMBL/GenBank/DDBJ whole genome shotgun (WGS) entry which is preliminary data.</text>
</comment>
<accession>A0AAX6IEV6</accession>
<organism evidence="4 5">
    <name type="scientific">Iris pallida</name>
    <name type="common">Sweet iris</name>
    <dbReference type="NCBI Taxonomy" id="29817"/>
    <lineage>
        <taxon>Eukaryota</taxon>
        <taxon>Viridiplantae</taxon>
        <taxon>Streptophyta</taxon>
        <taxon>Embryophyta</taxon>
        <taxon>Tracheophyta</taxon>
        <taxon>Spermatophyta</taxon>
        <taxon>Magnoliopsida</taxon>
        <taxon>Liliopsida</taxon>
        <taxon>Asparagales</taxon>
        <taxon>Iridaceae</taxon>
        <taxon>Iridoideae</taxon>
        <taxon>Irideae</taxon>
        <taxon>Iris</taxon>
    </lineage>
</organism>
<evidence type="ECO:0000256" key="1">
    <source>
        <dbReference type="SAM" id="Coils"/>
    </source>
</evidence>
<dbReference type="Gene3D" id="1.10.8.10">
    <property type="entry name" value="DNA helicase RuvA subunit, C-terminal domain"/>
    <property type="match status" value="1"/>
</dbReference>
<dbReference type="PANTHER" id="PTHR31245:SF16">
    <property type="entry name" value="UDP-GLUCOSE 6-DEHYDROGENASE"/>
    <property type="match status" value="1"/>
</dbReference>
<reference evidence="4" key="2">
    <citation type="submission" date="2023-04" db="EMBL/GenBank/DDBJ databases">
        <authorList>
            <person name="Bruccoleri R.E."/>
            <person name="Oakeley E.J."/>
            <person name="Faust A.-M."/>
            <person name="Dessus-Babus S."/>
            <person name="Altorfer M."/>
            <person name="Burckhardt D."/>
            <person name="Oertli M."/>
            <person name="Naumann U."/>
            <person name="Petersen F."/>
            <person name="Wong J."/>
        </authorList>
    </citation>
    <scope>NUCLEOTIDE SEQUENCE</scope>
    <source>
        <strain evidence="4">GSM-AAB239-AS_SAM_17_03QT</strain>
        <tissue evidence="4">Leaf</tissue>
    </source>
</reference>
<dbReference type="SUPFAM" id="SSF46934">
    <property type="entry name" value="UBA-like"/>
    <property type="match status" value="1"/>
</dbReference>
<feature type="coiled-coil region" evidence="1">
    <location>
        <begin position="224"/>
        <end position="251"/>
    </location>
</feature>
<dbReference type="InterPro" id="IPR009060">
    <property type="entry name" value="UBA-like_sf"/>
</dbReference>
<sequence>MSAGICGKRLGLEEIFGSPAQASPSAKKIRHCSSGYGSPIRPADFGFGSDDRVSALLRMFPSMEREVVEKVLKIHDHKIDDAIKSLHALCLSDVSARNESAVLNSLIQSNGDTCEGGMSSQTPPEQKVEDICSDGPETESRLPQNGSPWVDIFVQEMMNASNWDDVRSRAMKILEAFEKSVLDHSAALKEQENGSLKEQLQCLFKENQILKKAVTIQHERNLEQEEKLKEVEQLKHIISQYQEQVRTLETSGASQDRIEVYYFSERTITRSRQTAQLLVEGSPTESTGIQLDSGSVPPRYILKPRPRFV</sequence>
<feature type="region of interest" description="Disordered" evidence="2">
    <location>
        <begin position="113"/>
        <end position="146"/>
    </location>
</feature>
<evidence type="ECO:0000313" key="4">
    <source>
        <dbReference type="EMBL" id="KAJ6851779.1"/>
    </source>
</evidence>
<keyword evidence="1" id="KW-0175">Coiled coil</keyword>
<gene>
    <name evidence="4" type="ORF">M6B38_258205</name>
</gene>
<dbReference type="CDD" id="cd14279">
    <property type="entry name" value="CUE"/>
    <property type="match status" value="1"/>
</dbReference>
<reference evidence="4" key="1">
    <citation type="journal article" date="2023" name="GigaByte">
        <title>Genome assembly of the bearded iris, Iris pallida Lam.</title>
        <authorList>
            <person name="Bruccoleri R.E."/>
            <person name="Oakeley E.J."/>
            <person name="Faust A.M.E."/>
            <person name="Altorfer M."/>
            <person name="Dessus-Babus S."/>
            <person name="Burckhardt D."/>
            <person name="Oertli M."/>
            <person name="Naumann U."/>
            <person name="Petersen F."/>
            <person name="Wong J."/>
        </authorList>
    </citation>
    <scope>NUCLEOTIDE SEQUENCE</scope>
    <source>
        <strain evidence="4">GSM-AAB239-AS_SAM_17_03QT</strain>
    </source>
</reference>
<name>A0AAX6IEV6_IRIPA</name>
<dbReference type="PROSITE" id="PS51140">
    <property type="entry name" value="CUE"/>
    <property type="match status" value="1"/>
</dbReference>
<dbReference type="EMBL" id="JANAVB010002195">
    <property type="protein sequence ID" value="KAJ6851779.1"/>
    <property type="molecule type" value="Genomic_DNA"/>
</dbReference>
<dbReference type="PANTHER" id="PTHR31245">
    <property type="entry name" value="UBIQUITIN SYSTEM COMPONENT CUE PROTEIN"/>
    <property type="match status" value="1"/>
</dbReference>